<dbReference type="InterPro" id="IPR051703">
    <property type="entry name" value="NF-kappa-B_Signaling_Reg"/>
</dbReference>
<feature type="compositionally biased region" description="Basic residues" evidence="1">
    <location>
        <begin position="12"/>
        <end position="23"/>
    </location>
</feature>
<dbReference type="InterPro" id="IPR019080">
    <property type="entry name" value="YqaJ_viral_recombinase"/>
</dbReference>
<dbReference type="InterPro" id="IPR011604">
    <property type="entry name" value="PDDEXK-like_dom_sf"/>
</dbReference>
<keyword evidence="4" id="KW-1185">Reference proteome</keyword>
<evidence type="ECO:0000313" key="3">
    <source>
        <dbReference type="EMBL" id="KAK2148195.1"/>
    </source>
</evidence>
<protein>
    <recommendedName>
        <fullName evidence="2">YqaJ viral recombinase domain-containing protein</fullName>
    </recommendedName>
</protein>
<organism evidence="3 4">
    <name type="scientific">Paralvinella palmiformis</name>
    <dbReference type="NCBI Taxonomy" id="53620"/>
    <lineage>
        <taxon>Eukaryota</taxon>
        <taxon>Metazoa</taxon>
        <taxon>Spiralia</taxon>
        <taxon>Lophotrochozoa</taxon>
        <taxon>Annelida</taxon>
        <taxon>Polychaeta</taxon>
        <taxon>Sedentaria</taxon>
        <taxon>Canalipalpata</taxon>
        <taxon>Terebellida</taxon>
        <taxon>Terebelliformia</taxon>
        <taxon>Alvinellidae</taxon>
        <taxon>Paralvinella</taxon>
    </lineage>
</organism>
<comment type="caution">
    <text evidence="3">The sequence shown here is derived from an EMBL/GenBank/DDBJ whole genome shotgun (WGS) entry which is preliminary data.</text>
</comment>
<feature type="region of interest" description="Disordered" evidence="1">
    <location>
        <begin position="1"/>
        <end position="66"/>
    </location>
</feature>
<gene>
    <name evidence="3" type="ORF">LSH36_510g00003</name>
</gene>
<reference evidence="3" key="1">
    <citation type="journal article" date="2023" name="Mol. Biol. Evol.">
        <title>Third-Generation Sequencing Reveals the Adaptive Role of the Epigenome in Three Deep-Sea Polychaetes.</title>
        <authorList>
            <person name="Perez M."/>
            <person name="Aroh O."/>
            <person name="Sun Y."/>
            <person name="Lan Y."/>
            <person name="Juniper S.K."/>
            <person name="Young C.R."/>
            <person name="Angers B."/>
            <person name="Qian P.Y."/>
        </authorList>
    </citation>
    <scope>NUCLEOTIDE SEQUENCE</scope>
    <source>
        <strain evidence="3">P08H-3</strain>
    </source>
</reference>
<name>A0AAD9MWM7_9ANNE</name>
<dbReference type="GO" id="GO:0006281">
    <property type="term" value="P:DNA repair"/>
    <property type="evidence" value="ECO:0007669"/>
    <property type="project" value="UniProtKB-ARBA"/>
</dbReference>
<dbReference type="AlphaFoldDB" id="A0AAD9MWM7"/>
<accession>A0AAD9MWM7</accession>
<dbReference type="SUPFAM" id="SSF52980">
    <property type="entry name" value="Restriction endonuclease-like"/>
    <property type="match status" value="1"/>
</dbReference>
<dbReference type="PANTHER" id="PTHR46609">
    <property type="entry name" value="EXONUCLEASE, PHAGE-TYPE/RECB, C-TERMINAL DOMAIN-CONTAINING PROTEIN"/>
    <property type="match status" value="1"/>
</dbReference>
<evidence type="ECO:0000259" key="2">
    <source>
        <dbReference type="Pfam" id="PF09588"/>
    </source>
</evidence>
<dbReference type="Gene3D" id="3.90.320.10">
    <property type="match status" value="1"/>
</dbReference>
<sequence>MVTDKISEKEKKQRHKEANKKSPKAAAAAVASGVDVPKRRPEKKRKRTKKSKSKDKGVDGTECPIKKPKATTVQQVPDITVDKVMVYLALFGQEVRKNAKEMYFAKFLQSIRIMIRSSMVRKYEAIARSAYVELTGNVVVESGIMVCADSPYLGCSLDGLIGEDGIIEIKYPFTSCDKDITPETVPYQMLDDHTGKLSLQVQHEYHHQIMGTMMCDLVVWTFKGLVIVHLELDQNFIDNHFRPALLKKQLYKDSHMFLSVQELY</sequence>
<feature type="compositionally biased region" description="Basic and acidic residues" evidence="1">
    <location>
        <begin position="1"/>
        <end position="11"/>
    </location>
</feature>
<dbReference type="EMBL" id="JAODUP010000510">
    <property type="protein sequence ID" value="KAK2148195.1"/>
    <property type="molecule type" value="Genomic_DNA"/>
</dbReference>
<evidence type="ECO:0000313" key="4">
    <source>
        <dbReference type="Proteomes" id="UP001208570"/>
    </source>
</evidence>
<dbReference type="PANTHER" id="PTHR46609:SF6">
    <property type="entry name" value="EXONUCLEASE, PHAGE-TYPE_RECB, C-TERMINAL DOMAIN-CONTAINING PROTEIN-RELATED"/>
    <property type="match status" value="1"/>
</dbReference>
<feature type="domain" description="YqaJ viral recombinase" evidence="2">
    <location>
        <begin position="121"/>
        <end position="214"/>
    </location>
</feature>
<feature type="compositionally biased region" description="Basic residues" evidence="1">
    <location>
        <begin position="40"/>
        <end position="53"/>
    </location>
</feature>
<evidence type="ECO:0000256" key="1">
    <source>
        <dbReference type="SAM" id="MobiDB-lite"/>
    </source>
</evidence>
<dbReference type="Proteomes" id="UP001208570">
    <property type="component" value="Unassembled WGS sequence"/>
</dbReference>
<dbReference type="Pfam" id="PF09588">
    <property type="entry name" value="YqaJ"/>
    <property type="match status" value="1"/>
</dbReference>
<proteinExistence type="predicted"/>
<dbReference type="InterPro" id="IPR011335">
    <property type="entry name" value="Restrct_endonuc-II-like"/>
</dbReference>
<dbReference type="CDD" id="cd22343">
    <property type="entry name" value="PDDEXK_lambda_exonuclease-like"/>
    <property type="match status" value="1"/>
</dbReference>